<feature type="compositionally biased region" description="Low complexity" evidence="1">
    <location>
        <begin position="1"/>
        <end position="15"/>
    </location>
</feature>
<protein>
    <submittedName>
        <fullName evidence="2">Uncharacterized protein</fullName>
    </submittedName>
</protein>
<organism evidence="2 3">
    <name type="scientific">Dorcoceras hygrometricum</name>
    <dbReference type="NCBI Taxonomy" id="472368"/>
    <lineage>
        <taxon>Eukaryota</taxon>
        <taxon>Viridiplantae</taxon>
        <taxon>Streptophyta</taxon>
        <taxon>Embryophyta</taxon>
        <taxon>Tracheophyta</taxon>
        <taxon>Spermatophyta</taxon>
        <taxon>Magnoliopsida</taxon>
        <taxon>eudicotyledons</taxon>
        <taxon>Gunneridae</taxon>
        <taxon>Pentapetalae</taxon>
        <taxon>asterids</taxon>
        <taxon>lamiids</taxon>
        <taxon>Lamiales</taxon>
        <taxon>Gesneriaceae</taxon>
        <taxon>Didymocarpoideae</taxon>
        <taxon>Trichosporeae</taxon>
        <taxon>Loxocarpinae</taxon>
        <taxon>Dorcoceras</taxon>
    </lineage>
</organism>
<accession>A0A2Z7BA27</accession>
<name>A0A2Z7BA27_9LAMI</name>
<keyword evidence="3" id="KW-1185">Reference proteome</keyword>
<evidence type="ECO:0000256" key="1">
    <source>
        <dbReference type="SAM" id="MobiDB-lite"/>
    </source>
</evidence>
<sequence length="132" mass="14828">MSSPSDSLVSSTSASIESVPTSPESKEPWLPDQAELGSSKPPWYEEKSSTLRSSDVPFIKEKGRMFDKFEVILLGPDERAHRPPRGFHSFYINQLEMGLRFPLPRLIAELCHHIKISPSQLAPNSYSFLLAL</sequence>
<evidence type="ECO:0000313" key="3">
    <source>
        <dbReference type="Proteomes" id="UP000250235"/>
    </source>
</evidence>
<dbReference type="Proteomes" id="UP000250235">
    <property type="component" value="Unassembled WGS sequence"/>
</dbReference>
<proteinExistence type="predicted"/>
<dbReference type="AlphaFoldDB" id="A0A2Z7BA27"/>
<reference evidence="2 3" key="1">
    <citation type="journal article" date="2015" name="Proc. Natl. Acad. Sci. U.S.A.">
        <title>The resurrection genome of Boea hygrometrica: A blueprint for survival of dehydration.</title>
        <authorList>
            <person name="Xiao L."/>
            <person name="Yang G."/>
            <person name="Zhang L."/>
            <person name="Yang X."/>
            <person name="Zhao S."/>
            <person name="Ji Z."/>
            <person name="Zhou Q."/>
            <person name="Hu M."/>
            <person name="Wang Y."/>
            <person name="Chen M."/>
            <person name="Xu Y."/>
            <person name="Jin H."/>
            <person name="Xiao X."/>
            <person name="Hu G."/>
            <person name="Bao F."/>
            <person name="Hu Y."/>
            <person name="Wan P."/>
            <person name="Li L."/>
            <person name="Deng X."/>
            <person name="Kuang T."/>
            <person name="Xiang C."/>
            <person name="Zhu J.K."/>
            <person name="Oliver M.J."/>
            <person name="He Y."/>
        </authorList>
    </citation>
    <scope>NUCLEOTIDE SEQUENCE [LARGE SCALE GENOMIC DNA]</scope>
    <source>
        <strain evidence="3">cv. XS01</strain>
    </source>
</reference>
<feature type="region of interest" description="Disordered" evidence="1">
    <location>
        <begin position="1"/>
        <end position="47"/>
    </location>
</feature>
<dbReference type="EMBL" id="KV010005">
    <property type="protein sequence ID" value="KZV28776.1"/>
    <property type="molecule type" value="Genomic_DNA"/>
</dbReference>
<gene>
    <name evidence="2" type="ORF">F511_06696</name>
</gene>
<evidence type="ECO:0000313" key="2">
    <source>
        <dbReference type="EMBL" id="KZV28776.1"/>
    </source>
</evidence>
<dbReference type="OrthoDB" id="1750920at2759"/>